<reference evidence="1" key="1">
    <citation type="submission" date="2014-06" db="EMBL/GenBank/DDBJ databases">
        <authorList>
            <person name="Urmite Genomes Urmite Genomes"/>
        </authorList>
    </citation>
    <scope>NUCLEOTIDE SEQUENCE</scope>
</reference>
<dbReference type="AlphaFoldDB" id="A0A078LG44"/>
<evidence type="ECO:0000313" key="1">
    <source>
        <dbReference type="EMBL" id="CDZ82903.1"/>
    </source>
</evidence>
<gene>
    <name evidence="1" type="ORF">BN1086_00998</name>
</gene>
<proteinExistence type="predicted"/>
<protein>
    <submittedName>
        <fullName evidence="1">Uncharacterized protein</fullName>
    </submittedName>
</protein>
<accession>A0A078LG44</accession>
<name>A0A078LG44_CITKO</name>
<sequence length="108" mass="12034">MKVLIIFENVPETTDLFIVDADENELNDLRLSHGNYINSVDNEEIENAISRVNLRLGESGDYANDAADECGLKIEDIGKWNGSGIDKSEPVLVYDGRIEMIVITGFIM</sequence>
<dbReference type="PATRIC" id="fig|545.12.peg.995"/>
<organism evidence="1">
    <name type="scientific">Citrobacter koseri</name>
    <name type="common">Citrobacter diversus</name>
    <dbReference type="NCBI Taxonomy" id="545"/>
    <lineage>
        <taxon>Bacteria</taxon>
        <taxon>Pseudomonadati</taxon>
        <taxon>Pseudomonadota</taxon>
        <taxon>Gammaproteobacteria</taxon>
        <taxon>Enterobacterales</taxon>
        <taxon>Enterobacteriaceae</taxon>
        <taxon>Citrobacter</taxon>
    </lineage>
</organism>
<dbReference type="EMBL" id="LK931336">
    <property type="protein sequence ID" value="CDZ82903.1"/>
    <property type="molecule type" value="Genomic_DNA"/>
</dbReference>
<dbReference type="RefSeq" id="WP_284885713.1">
    <property type="nucleotide sequence ID" value="NZ_JARTNG020000001.1"/>
</dbReference>